<organism evidence="2 3">
    <name type="scientific">Blastopirellula marina DSM 3645</name>
    <dbReference type="NCBI Taxonomy" id="314230"/>
    <lineage>
        <taxon>Bacteria</taxon>
        <taxon>Pseudomonadati</taxon>
        <taxon>Planctomycetota</taxon>
        <taxon>Planctomycetia</taxon>
        <taxon>Pirellulales</taxon>
        <taxon>Pirellulaceae</taxon>
        <taxon>Blastopirellula</taxon>
    </lineage>
</organism>
<keyword evidence="1" id="KW-1133">Transmembrane helix</keyword>
<gene>
    <name evidence="2" type="ORF">DSM3645_09742</name>
</gene>
<accession>A3ZLN9</accession>
<evidence type="ECO:0000256" key="1">
    <source>
        <dbReference type="SAM" id="Phobius"/>
    </source>
</evidence>
<feature type="transmembrane region" description="Helical" evidence="1">
    <location>
        <begin position="20"/>
        <end position="41"/>
    </location>
</feature>
<keyword evidence="1" id="KW-0812">Transmembrane</keyword>
<proteinExistence type="predicted"/>
<evidence type="ECO:0000313" key="3">
    <source>
        <dbReference type="Proteomes" id="UP000004358"/>
    </source>
</evidence>
<evidence type="ECO:0000313" key="2">
    <source>
        <dbReference type="EMBL" id="EAQ82672.1"/>
    </source>
</evidence>
<comment type="caution">
    <text evidence="2">The sequence shown here is derived from an EMBL/GenBank/DDBJ whole genome shotgun (WGS) entry which is preliminary data.</text>
</comment>
<sequence>MSYPQENQDRLPLESFTWRIGLVLTCGLGTCGAGFVLFAVLSECWGTNSPY</sequence>
<dbReference type="STRING" id="314230.DSM3645_09742"/>
<dbReference type="AlphaFoldDB" id="A3ZLN9"/>
<protein>
    <submittedName>
        <fullName evidence="2">Uncharacterized protein</fullName>
    </submittedName>
</protein>
<dbReference type="Proteomes" id="UP000004358">
    <property type="component" value="Unassembled WGS sequence"/>
</dbReference>
<keyword evidence="1" id="KW-0472">Membrane</keyword>
<name>A3ZLN9_9BACT</name>
<dbReference type="RefSeq" id="WP_002655542.1">
    <property type="nucleotide sequence ID" value="NZ_CH672377.1"/>
</dbReference>
<reference evidence="2 3" key="1">
    <citation type="submission" date="2006-02" db="EMBL/GenBank/DDBJ databases">
        <authorList>
            <person name="Amann R."/>
            <person name="Ferriera S."/>
            <person name="Johnson J."/>
            <person name="Kravitz S."/>
            <person name="Halpern A."/>
            <person name="Remington K."/>
            <person name="Beeson K."/>
            <person name="Tran B."/>
            <person name="Rogers Y.-H."/>
            <person name="Friedman R."/>
            <person name="Venter J.C."/>
        </authorList>
    </citation>
    <scope>NUCLEOTIDE SEQUENCE [LARGE SCALE GENOMIC DNA]</scope>
    <source>
        <strain evidence="2 3">DSM 3645</strain>
    </source>
</reference>
<dbReference type="EMBL" id="AANZ01000001">
    <property type="protein sequence ID" value="EAQ82672.1"/>
    <property type="molecule type" value="Genomic_DNA"/>
</dbReference>
<dbReference type="HOGENOM" id="CLU_3096182_0_0_0"/>